<keyword evidence="2" id="KW-1185">Reference proteome</keyword>
<evidence type="ECO:0000313" key="1">
    <source>
        <dbReference type="EMBL" id="RCV88756.1"/>
    </source>
</evidence>
<gene>
    <name evidence="1" type="ORF">DU506_14345</name>
</gene>
<sequence length="169" mass="19348">MGLSRMAAVDLWKGEGDWLAFQCTDLAGPPTTSEPGAFRHATGVAVSFYWMGEEGYTDGTPTNARSDVLYHVFQDSIFSKKPRYQRSMIALGESDPQLLLAGVRADPLACALHWLRCDSENVDILPRRNWWPDWLREKRASHYGLVWARWLEREGETLLNDHERPELIE</sequence>
<accession>A0A368TWP3</accession>
<evidence type="ECO:0000313" key="2">
    <source>
        <dbReference type="Proteomes" id="UP000253204"/>
    </source>
</evidence>
<comment type="caution">
    <text evidence="1">The sequence shown here is derived from an EMBL/GenBank/DDBJ whole genome shotgun (WGS) entry which is preliminary data.</text>
</comment>
<dbReference type="AlphaFoldDB" id="A0A368TWP3"/>
<name>A0A368TWP3_9GAMM</name>
<proteinExistence type="predicted"/>
<organism evidence="1 2">
    <name type="scientific">Vreelandella rituensis</name>
    <dbReference type="NCBI Taxonomy" id="2282306"/>
    <lineage>
        <taxon>Bacteria</taxon>
        <taxon>Pseudomonadati</taxon>
        <taxon>Pseudomonadota</taxon>
        <taxon>Gammaproteobacteria</taxon>
        <taxon>Oceanospirillales</taxon>
        <taxon>Halomonadaceae</taxon>
        <taxon>Vreelandella</taxon>
    </lineage>
</organism>
<dbReference type="Proteomes" id="UP000253204">
    <property type="component" value="Unassembled WGS sequence"/>
</dbReference>
<protein>
    <submittedName>
        <fullName evidence="1">Uncharacterized protein</fullName>
    </submittedName>
</protein>
<dbReference type="EMBL" id="QPIJ01000037">
    <property type="protein sequence ID" value="RCV88756.1"/>
    <property type="molecule type" value="Genomic_DNA"/>
</dbReference>
<reference evidence="1 2" key="1">
    <citation type="submission" date="2018-07" db="EMBL/GenBank/DDBJ databases">
        <title>Halomonas rutogse sp. nov., isolated from Lake TangqianCo on Tibetan Plateau.</title>
        <authorList>
            <person name="Lu H."/>
            <person name="Xing P."/>
            <person name="Wu Q."/>
        </authorList>
    </citation>
    <scope>NUCLEOTIDE SEQUENCE [LARGE SCALE GENOMIC DNA]</scope>
    <source>
        <strain evidence="1 2">TQ8S</strain>
    </source>
</reference>